<proteinExistence type="predicted"/>
<organism evidence="3 4">
    <name type="scientific">Panaeolus cyanescens</name>
    <dbReference type="NCBI Taxonomy" id="181874"/>
    <lineage>
        <taxon>Eukaryota</taxon>
        <taxon>Fungi</taxon>
        <taxon>Dikarya</taxon>
        <taxon>Basidiomycota</taxon>
        <taxon>Agaricomycotina</taxon>
        <taxon>Agaricomycetes</taxon>
        <taxon>Agaricomycetidae</taxon>
        <taxon>Agaricales</taxon>
        <taxon>Agaricineae</taxon>
        <taxon>Galeropsidaceae</taxon>
        <taxon>Panaeolus</taxon>
    </lineage>
</organism>
<keyword evidence="1" id="KW-0732">Signal</keyword>
<evidence type="ECO:0000259" key="2">
    <source>
        <dbReference type="Pfam" id="PF08881"/>
    </source>
</evidence>
<dbReference type="Pfam" id="PF08881">
    <property type="entry name" value="CVNH"/>
    <property type="match status" value="1"/>
</dbReference>
<sequence length="161" mass="17455">MQFSNILPLVATAFALVHNVAARGDFSRSCTGYYIDSDHYLRATCNNGQGGTTNSALDLNACIGGTYTGSPLGAAQAVATYAERPRMDKRETRMAGYPLKMVDVLSWGFEDDEAVLYISRTFQATRNGGRKLSILSGTAGSVDAHEFTIDKYAFKQFQSGN</sequence>
<dbReference type="Proteomes" id="UP000284842">
    <property type="component" value="Unassembled WGS sequence"/>
</dbReference>
<dbReference type="EMBL" id="NHTK01005799">
    <property type="protein sequence ID" value="PPQ73741.1"/>
    <property type="molecule type" value="Genomic_DNA"/>
</dbReference>
<dbReference type="InParanoid" id="A0A409W5G3"/>
<gene>
    <name evidence="3" type="ORF">CVT24_006961</name>
</gene>
<dbReference type="AlphaFoldDB" id="A0A409W5G3"/>
<feature type="domain" description="Cyanovirin-N" evidence="2">
    <location>
        <begin position="26"/>
        <end position="66"/>
    </location>
</feature>
<feature type="signal peptide" evidence="1">
    <location>
        <begin position="1"/>
        <end position="22"/>
    </location>
</feature>
<dbReference type="OrthoDB" id="3068152at2759"/>
<protein>
    <recommendedName>
        <fullName evidence="2">Cyanovirin-N domain-containing protein</fullName>
    </recommendedName>
</protein>
<keyword evidence="4" id="KW-1185">Reference proteome</keyword>
<feature type="chain" id="PRO_5019183923" description="Cyanovirin-N domain-containing protein" evidence="1">
    <location>
        <begin position="23"/>
        <end position="161"/>
    </location>
</feature>
<comment type="caution">
    <text evidence="3">The sequence shown here is derived from an EMBL/GenBank/DDBJ whole genome shotgun (WGS) entry which is preliminary data.</text>
</comment>
<dbReference type="Gene3D" id="2.30.60.10">
    <property type="entry name" value="Cyanovirin-N"/>
    <property type="match status" value="1"/>
</dbReference>
<accession>A0A409W5G3</accession>
<dbReference type="InterPro" id="IPR011058">
    <property type="entry name" value="Cyanovirin-N"/>
</dbReference>
<dbReference type="InterPro" id="IPR036673">
    <property type="entry name" value="Cyanovirin-N_sf"/>
</dbReference>
<evidence type="ECO:0000313" key="3">
    <source>
        <dbReference type="EMBL" id="PPQ73741.1"/>
    </source>
</evidence>
<dbReference type="SUPFAM" id="SSF51322">
    <property type="entry name" value="Cyanovirin-N"/>
    <property type="match status" value="1"/>
</dbReference>
<name>A0A409W5G3_9AGAR</name>
<evidence type="ECO:0000256" key="1">
    <source>
        <dbReference type="SAM" id="SignalP"/>
    </source>
</evidence>
<reference evidence="3 4" key="1">
    <citation type="journal article" date="2018" name="Evol. Lett.">
        <title>Horizontal gene cluster transfer increased hallucinogenic mushroom diversity.</title>
        <authorList>
            <person name="Reynolds H.T."/>
            <person name="Vijayakumar V."/>
            <person name="Gluck-Thaler E."/>
            <person name="Korotkin H.B."/>
            <person name="Matheny P.B."/>
            <person name="Slot J.C."/>
        </authorList>
    </citation>
    <scope>NUCLEOTIDE SEQUENCE [LARGE SCALE GENOMIC DNA]</scope>
    <source>
        <strain evidence="3 4">2629</strain>
    </source>
</reference>
<evidence type="ECO:0000313" key="4">
    <source>
        <dbReference type="Proteomes" id="UP000284842"/>
    </source>
</evidence>